<organism evidence="2 3">
    <name type="scientific">Balaenoptera acutorostrata</name>
    <name type="common">Common minke whale</name>
    <name type="synonym">Balaena rostrata</name>
    <dbReference type="NCBI Taxonomy" id="9767"/>
    <lineage>
        <taxon>Eukaryota</taxon>
        <taxon>Metazoa</taxon>
        <taxon>Chordata</taxon>
        <taxon>Craniata</taxon>
        <taxon>Vertebrata</taxon>
        <taxon>Euteleostomi</taxon>
        <taxon>Mammalia</taxon>
        <taxon>Eutheria</taxon>
        <taxon>Laurasiatheria</taxon>
        <taxon>Artiodactyla</taxon>
        <taxon>Whippomorpha</taxon>
        <taxon>Cetacea</taxon>
        <taxon>Mysticeti</taxon>
        <taxon>Balaenopteridae</taxon>
        <taxon>Balaenoptera</taxon>
    </lineage>
</organism>
<accession>A0ABM3TUM0</accession>
<reference evidence="3" key="1">
    <citation type="submission" date="2025-08" db="UniProtKB">
        <authorList>
            <consortium name="RefSeq"/>
        </authorList>
    </citation>
    <scope>IDENTIFICATION</scope>
</reference>
<dbReference type="GeneID" id="130708585"/>
<evidence type="ECO:0000313" key="3">
    <source>
        <dbReference type="RefSeq" id="XP_057405785.1"/>
    </source>
</evidence>
<protein>
    <submittedName>
        <fullName evidence="3">Uncharacterized protein LOC130708585</fullName>
    </submittedName>
</protein>
<sequence>MKVTQLITLLPKNWNTPPIIVAANLPGDPRDCSSTVPETTKNGRDIAGKEETALLPTPLAAVSAGGREWRPGPRREPGGRELTFRRRESRHRTARRGDVAKAGQRRQRLTCAALLGTRAAEERRQPKGVRGPRAVGRLGLATAARPRKILCDSYQSCRVRPNQTTTAGKVTRGSRTSAEGKLPPLPLRKAGLPVSLLQLRSCRQPAGSARLLPHPEHRRASHQAGDPAPPNYTSHPTGVPAALSLLLHVPSLPLGLPVVPGWRSLGALRPRLSVARRRGSAGALGAAARLAGPAVARRSAAPPVCC</sequence>
<evidence type="ECO:0000256" key="1">
    <source>
        <dbReference type="SAM" id="MobiDB-lite"/>
    </source>
</evidence>
<feature type="compositionally biased region" description="Basic and acidic residues" evidence="1">
    <location>
        <begin position="67"/>
        <end position="86"/>
    </location>
</feature>
<feature type="region of interest" description="Disordered" evidence="1">
    <location>
        <begin position="164"/>
        <end position="186"/>
    </location>
</feature>
<name>A0ABM3TUM0_BALAC</name>
<proteinExistence type="predicted"/>
<dbReference type="Proteomes" id="UP001652580">
    <property type="component" value="Chromosome 7"/>
</dbReference>
<gene>
    <name evidence="3" type="primary">LOC130708585</name>
</gene>
<feature type="region of interest" description="Disordered" evidence="1">
    <location>
        <begin position="208"/>
        <end position="236"/>
    </location>
</feature>
<feature type="compositionally biased region" description="Polar residues" evidence="1">
    <location>
        <begin position="164"/>
        <end position="177"/>
    </location>
</feature>
<keyword evidence="2" id="KW-1185">Reference proteome</keyword>
<evidence type="ECO:0000313" key="2">
    <source>
        <dbReference type="Proteomes" id="UP001652580"/>
    </source>
</evidence>
<dbReference type="RefSeq" id="XP_057405785.1">
    <property type="nucleotide sequence ID" value="XM_057549802.1"/>
</dbReference>
<feature type="region of interest" description="Disordered" evidence="1">
    <location>
        <begin position="64"/>
        <end position="105"/>
    </location>
</feature>